<feature type="region of interest" description="Disordered" evidence="1">
    <location>
        <begin position="1"/>
        <end position="21"/>
    </location>
</feature>
<protein>
    <submittedName>
        <fullName evidence="2">Uncharacterized protein</fullName>
    </submittedName>
</protein>
<dbReference type="AlphaFoldDB" id="A0A937W2V4"/>
<dbReference type="Proteomes" id="UP000712673">
    <property type="component" value="Unassembled WGS sequence"/>
</dbReference>
<evidence type="ECO:0000313" key="3">
    <source>
        <dbReference type="Proteomes" id="UP000712673"/>
    </source>
</evidence>
<dbReference type="EMBL" id="VGLS01000268">
    <property type="protein sequence ID" value="MBM3224156.1"/>
    <property type="molecule type" value="Genomic_DNA"/>
</dbReference>
<accession>A0A937W2V4</accession>
<reference evidence="2" key="1">
    <citation type="submission" date="2019-03" db="EMBL/GenBank/DDBJ databases">
        <title>Lake Tanganyika Metagenome-Assembled Genomes (MAGs).</title>
        <authorList>
            <person name="Tran P."/>
        </authorList>
    </citation>
    <scope>NUCLEOTIDE SEQUENCE</scope>
    <source>
        <strain evidence="2">K_DeepCast_65m_m2_066</strain>
    </source>
</reference>
<feature type="compositionally biased region" description="Basic residues" evidence="1">
    <location>
        <begin position="1"/>
        <end position="10"/>
    </location>
</feature>
<organism evidence="2 3">
    <name type="scientific">Tectimicrobiota bacterium</name>
    <dbReference type="NCBI Taxonomy" id="2528274"/>
    <lineage>
        <taxon>Bacteria</taxon>
        <taxon>Pseudomonadati</taxon>
        <taxon>Nitrospinota/Tectimicrobiota group</taxon>
        <taxon>Candidatus Tectimicrobiota</taxon>
    </lineage>
</organism>
<feature type="non-terminal residue" evidence="2">
    <location>
        <position position="117"/>
    </location>
</feature>
<name>A0A937W2V4_UNCTE</name>
<evidence type="ECO:0000256" key="1">
    <source>
        <dbReference type="SAM" id="MobiDB-lite"/>
    </source>
</evidence>
<sequence>MSRLRKRHRTSSAQGEARPCAGMRQVTLGAAGGDRGAHAIVAGVPDGDAQQIVRTCGTYTTERPTLADWWVARGIQPVSMASTGVYGRPWVAACEARGLHGCRMRAASLTRVPGRTS</sequence>
<evidence type="ECO:0000313" key="2">
    <source>
        <dbReference type="EMBL" id="MBM3224156.1"/>
    </source>
</evidence>
<comment type="caution">
    <text evidence="2">The sequence shown here is derived from an EMBL/GenBank/DDBJ whole genome shotgun (WGS) entry which is preliminary data.</text>
</comment>
<proteinExistence type="predicted"/>
<gene>
    <name evidence="2" type="ORF">FJZ47_10170</name>
</gene>